<dbReference type="AlphaFoldDB" id="A0A5C4JEB4"/>
<keyword evidence="3" id="KW-1185">Reference proteome</keyword>
<name>A0A5C4JEB4_9ACTN</name>
<gene>
    <name evidence="2" type="ORF">ETD83_13220</name>
</gene>
<dbReference type="Proteomes" id="UP000309174">
    <property type="component" value="Unassembled WGS sequence"/>
</dbReference>
<evidence type="ECO:0000259" key="1">
    <source>
        <dbReference type="Pfam" id="PF09346"/>
    </source>
</evidence>
<feature type="domain" description="Knr4/Smi1-like" evidence="1">
    <location>
        <begin position="32"/>
        <end position="138"/>
    </location>
</feature>
<proteinExistence type="predicted"/>
<dbReference type="EMBL" id="VCKW01000054">
    <property type="protein sequence ID" value="TMR02173.1"/>
    <property type="molecule type" value="Genomic_DNA"/>
</dbReference>
<protein>
    <recommendedName>
        <fullName evidence="1">Knr4/Smi1-like domain-containing protein</fullName>
    </recommendedName>
</protein>
<dbReference type="Pfam" id="PF09346">
    <property type="entry name" value="SMI1_KNR4"/>
    <property type="match status" value="1"/>
</dbReference>
<dbReference type="RefSeq" id="WP_138645399.1">
    <property type="nucleotide sequence ID" value="NZ_VCKW01000054.1"/>
</dbReference>
<accession>A0A5C4JEB4</accession>
<dbReference type="InterPro" id="IPR018958">
    <property type="entry name" value="Knr4/Smi1-like_dom"/>
</dbReference>
<dbReference type="InterPro" id="IPR037883">
    <property type="entry name" value="Knr4/Smi1-like_sf"/>
</dbReference>
<organism evidence="2 3">
    <name type="scientific">Actinomadura soli</name>
    <dbReference type="NCBI Taxonomy" id="2508997"/>
    <lineage>
        <taxon>Bacteria</taxon>
        <taxon>Bacillati</taxon>
        <taxon>Actinomycetota</taxon>
        <taxon>Actinomycetes</taxon>
        <taxon>Streptosporangiales</taxon>
        <taxon>Thermomonosporaceae</taxon>
        <taxon>Actinomadura</taxon>
    </lineage>
</organism>
<evidence type="ECO:0000313" key="2">
    <source>
        <dbReference type="EMBL" id="TMR02173.1"/>
    </source>
</evidence>
<dbReference type="OrthoDB" id="3287229at2"/>
<reference evidence="2 3" key="1">
    <citation type="submission" date="2019-05" db="EMBL/GenBank/DDBJ databases">
        <title>Draft genome sequence of Actinomadura sp. 14C53.</title>
        <authorList>
            <person name="Saricaoglu S."/>
            <person name="Isik K."/>
        </authorList>
    </citation>
    <scope>NUCLEOTIDE SEQUENCE [LARGE SCALE GENOMIC DNA]</scope>
    <source>
        <strain evidence="2 3">14C53</strain>
    </source>
</reference>
<evidence type="ECO:0000313" key="3">
    <source>
        <dbReference type="Proteomes" id="UP000309174"/>
    </source>
</evidence>
<comment type="caution">
    <text evidence="2">The sequence shown here is derived from an EMBL/GenBank/DDBJ whole genome shotgun (WGS) entry which is preliminary data.</text>
</comment>
<dbReference type="SUPFAM" id="SSF160631">
    <property type="entry name" value="SMI1/KNR4-like"/>
    <property type="match status" value="1"/>
</dbReference>
<sequence length="187" mass="20323">MNIPPPLDESWAQVVRWLAAHAPLSHASLNPPADPSDVLAAERELGMPFLPELAELLSHNDGTSEDHWRSAGFLPGGHALLSVAGIVDTYRRLAPAADDEDEPMWFHLHWVPVAWGITGDGVIIDQRPGATQGRVGEYLKYDGVDFAFRGQASLGRLLADLAVALETQTAIGHYHPVVIDGVLDWDV</sequence>